<gene>
    <name evidence="2" type="ORF">AB6A40_011302</name>
</gene>
<dbReference type="Proteomes" id="UP001608902">
    <property type="component" value="Unassembled WGS sequence"/>
</dbReference>
<protein>
    <submittedName>
        <fullName evidence="2">Uncharacterized protein</fullName>
    </submittedName>
</protein>
<dbReference type="EMBL" id="JBGFUD010019005">
    <property type="protein sequence ID" value="MFH4984593.1"/>
    <property type="molecule type" value="Genomic_DNA"/>
</dbReference>
<dbReference type="AlphaFoldDB" id="A0ABD6EX98"/>
<feature type="signal peptide" evidence="1">
    <location>
        <begin position="1"/>
        <end position="20"/>
    </location>
</feature>
<reference evidence="2 3" key="1">
    <citation type="submission" date="2024-08" db="EMBL/GenBank/DDBJ databases">
        <title>Gnathostoma spinigerum genome.</title>
        <authorList>
            <person name="Gonzalez-Bertolin B."/>
            <person name="Monzon S."/>
            <person name="Zaballos A."/>
            <person name="Jimenez P."/>
            <person name="Dekumyoy P."/>
            <person name="Varona S."/>
            <person name="Cuesta I."/>
            <person name="Sumanam S."/>
            <person name="Adisakwattana P."/>
            <person name="Gasser R.B."/>
            <person name="Hernandez-Gonzalez A."/>
            <person name="Young N.D."/>
            <person name="Perteguer M.J."/>
        </authorList>
    </citation>
    <scope>NUCLEOTIDE SEQUENCE [LARGE SCALE GENOMIC DNA]</scope>
    <source>
        <strain evidence="2">AL3</strain>
        <tissue evidence="2">Liver</tissue>
    </source>
</reference>
<evidence type="ECO:0000313" key="3">
    <source>
        <dbReference type="Proteomes" id="UP001608902"/>
    </source>
</evidence>
<keyword evidence="3" id="KW-1185">Reference proteome</keyword>
<keyword evidence="1" id="KW-0732">Signal</keyword>
<organism evidence="2 3">
    <name type="scientific">Gnathostoma spinigerum</name>
    <dbReference type="NCBI Taxonomy" id="75299"/>
    <lineage>
        <taxon>Eukaryota</taxon>
        <taxon>Metazoa</taxon>
        <taxon>Ecdysozoa</taxon>
        <taxon>Nematoda</taxon>
        <taxon>Chromadorea</taxon>
        <taxon>Rhabditida</taxon>
        <taxon>Spirurina</taxon>
        <taxon>Gnathostomatomorpha</taxon>
        <taxon>Gnathostomatoidea</taxon>
        <taxon>Gnathostomatidae</taxon>
        <taxon>Gnathostoma</taxon>
    </lineage>
</organism>
<feature type="chain" id="PRO_5044896642" evidence="1">
    <location>
        <begin position="21"/>
        <end position="100"/>
    </location>
</feature>
<comment type="caution">
    <text evidence="2">The sequence shown here is derived from an EMBL/GenBank/DDBJ whole genome shotgun (WGS) entry which is preliminary data.</text>
</comment>
<evidence type="ECO:0000313" key="2">
    <source>
        <dbReference type="EMBL" id="MFH4984593.1"/>
    </source>
</evidence>
<proteinExistence type="predicted"/>
<accession>A0ABD6EX98</accession>
<sequence length="100" mass="11061">MIAKHSLLIPWMFILSSTIAQDQSSTQEISKFLGNFVFPNSITNPVFHSEEATKLSHPITFQGHPPSSSTLFPSLFPAAPHFLQFPVPTPSFVSTSGQRF</sequence>
<name>A0ABD6EX98_9BILA</name>
<evidence type="ECO:0000256" key="1">
    <source>
        <dbReference type="SAM" id="SignalP"/>
    </source>
</evidence>